<protein>
    <recommendedName>
        <fullName evidence="1">Ketopantoate reductase C-terminal domain-containing protein</fullName>
    </recommendedName>
</protein>
<dbReference type="EMBL" id="BARV01025713">
    <property type="protein sequence ID" value="GAI46175.1"/>
    <property type="molecule type" value="Genomic_DNA"/>
</dbReference>
<feature type="domain" description="Ketopantoate reductase C-terminal" evidence="1">
    <location>
        <begin position="63"/>
        <end position="203"/>
    </location>
</feature>
<dbReference type="AlphaFoldDB" id="X1Q521"/>
<organism evidence="2">
    <name type="scientific">marine sediment metagenome</name>
    <dbReference type="NCBI Taxonomy" id="412755"/>
    <lineage>
        <taxon>unclassified sequences</taxon>
        <taxon>metagenomes</taxon>
        <taxon>ecological metagenomes</taxon>
    </lineage>
</organism>
<dbReference type="InterPro" id="IPR013328">
    <property type="entry name" value="6PGD_dom2"/>
</dbReference>
<proteinExistence type="predicted"/>
<dbReference type="InterPro" id="IPR013752">
    <property type="entry name" value="KPA_reductase"/>
</dbReference>
<dbReference type="Gene3D" id="3.40.50.720">
    <property type="entry name" value="NAD(P)-binding Rossmann-like Domain"/>
    <property type="match status" value="1"/>
</dbReference>
<name>X1Q521_9ZZZZ</name>
<feature type="non-terminal residue" evidence="2">
    <location>
        <position position="1"/>
    </location>
</feature>
<evidence type="ECO:0000259" key="1">
    <source>
        <dbReference type="Pfam" id="PF08546"/>
    </source>
</evidence>
<evidence type="ECO:0000313" key="2">
    <source>
        <dbReference type="EMBL" id="GAI46175.1"/>
    </source>
</evidence>
<dbReference type="PANTHER" id="PTHR21708:SF26">
    <property type="entry name" value="2-DEHYDROPANTOATE 2-REDUCTASE"/>
    <property type="match status" value="1"/>
</dbReference>
<dbReference type="Pfam" id="PF08546">
    <property type="entry name" value="ApbA_C"/>
    <property type="match status" value="1"/>
</dbReference>
<reference evidence="2" key="1">
    <citation type="journal article" date="2014" name="Front. Microbiol.">
        <title>High frequency of phylogenetically diverse reductive dehalogenase-homologous genes in deep subseafloor sedimentary metagenomes.</title>
        <authorList>
            <person name="Kawai M."/>
            <person name="Futagami T."/>
            <person name="Toyoda A."/>
            <person name="Takaki Y."/>
            <person name="Nishi S."/>
            <person name="Hori S."/>
            <person name="Arai W."/>
            <person name="Tsubouchi T."/>
            <person name="Morono Y."/>
            <person name="Uchiyama I."/>
            <person name="Ito T."/>
            <person name="Fujiyama A."/>
            <person name="Inagaki F."/>
            <person name="Takami H."/>
        </authorList>
    </citation>
    <scope>NUCLEOTIDE SEQUENCE</scope>
    <source>
        <strain evidence="2">Expedition CK06-06</strain>
    </source>
</reference>
<dbReference type="PANTHER" id="PTHR21708">
    <property type="entry name" value="PROBABLE 2-DEHYDROPANTOATE 2-REDUCTASE"/>
    <property type="match status" value="1"/>
</dbReference>
<comment type="caution">
    <text evidence="2">The sequence shown here is derived from an EMBL/GenBank/DDBJ whole genome shotgun (WGS) entry which is preliminary data.</text>
</comment>
<gene>
    <name evidence="2" type="ORF">S06H3_41677</name>
</gene>
<dbReference type="SUPFAM" id="SSF48179">
    <property type="entry name" value="6-phosphogluconate dehydrogenase C-terminal domain-like"/>
    <property type="match status" value="1"/>
</dbReference>
<sequence>GQEKTLGAATTIGGEVMQAGDVRFTFNGVFYLGELPEGTSERVQAFATTQANTGINVEVSPQIQSVEWSKYVVFMSVMPVAVLTRFEIYKMFKDNDIAHVIAMLARETAQLPAKLRIPLDDYGAVFAKSLSSGPIEESVARINQFGEMMEAQGATAGRISTLQDLERGRRLEVEGTLGYALRKGTELDVRLPTVETSYRLLTGISRYLQ</sequence>
<dbReference type="GO" id="GO:0005737">
    <property type="term" value="C:cytoplasm"/>
    <property type="evidence" value="ECO:0007669"/>
    <property type="project" value="TreeGrafter"/>
</dbReference>
<accession>X1Q521</accession>
<dbReference type="Gene3D" id="1.10.1040.10">
    <property type="entry name" value="N-(1-d-carboxylethyl)-l-norvaline Dehydrogenase, domain 2"/>
    <property type="match status" value="1"/>
</dbReference>
<dbReference type="InterPro" id="IPR051402">
    <property type="entry name" value="KPR-Related"/>
</dbReference>
<dbReference type="InterPro" id="IPR008927">
    <property type="entry name" value="6-PGluconate_DH-like_C_sf"/>
</dbReference>